<protein>
    <submittedName>
        <fullName evidence="2">Uncharacterized protein</fullName>
    </submittedName>
</protein>
<feature type="region of interest" description="Disordered" evidence="1">
    <location>
        <begin position="378"/>
        <end position="400"/>
    </location>
</feature>
<evidence type="ECO:0000256" key="1">
    <source>
        <dbReference type="SAM" id="MobiDB-lite"/>
    </source>
</evidence>
<reference evidence="2 3" key="1">
    <citation type="submission" date="2014-04" db="EMBL/GenBank/DDBJ databases">
        <authorList>
            <consortium name="DOE Joint Genome Institute"/>
            <person name="Kuo A."/>
            <person name="Gay G."/>
            <person name="Dore J."/>
            <person name="Kohler A."/>
            <person name="Nagy L.G."/>
            <person name="Floudas D."/>
            <person name="Copeland A."/>
            <person name="Barry K.W."/>
            <person name="Cichocki N."/>
            <person name="Veneault-Fourrey C."/>
            <person name="LaButti K."/>
            <person name="Lindquist E.A."/>
            <person name="Lipzen A."/>
            <person name="Lundell T."/>
            <person name="Morin E."/>
            <person name="Murat C."/>
            <person name="Sun H."/>
            <person name="Tunlid A."/>
            <person name="Henrissat B."/>
            <person name="Grigoriev I.V."/>
            <person name="Hibbett D.S."/>
            <person name="Martin F."/>
            <person name="Nordberg H.P."/>
            <person name="Cantor M.N."/>
            <person name="Hua S.X."/>
        </authorList>
    </citation>
    <scope>NUCLEOTIDE SEQUENCE [LARGE SCALE GENOMIC DNA]</scope>
    <source>
        <strain evidence="3">h7</strain>
    </source>
</reference>
<dbReference type="OrthoDB" id="2943593at2759"/>
<sequence>MKCLCLNFSNITFSCDSPVSLCPTVAATSREINAPPPTRPRFSRISCDDGPDADHTATPLLRKTAVNPRRSRRYATDFGLGRRPNAFTRVGTPFEDGSSLASGGSSPSTAELEAASDSDDLASLYDCAAADFPEPPPIGSPVIRRMRSSPWFATQILDINPHALSGGHTPGTPGMPIPAWSFGPPDRGVANSQHAVRPKASSVSKSGLVNESAAQSTLGLGKKAGSLELVGEALLDLDMNPLSPLPVDVPSEAHATTDSSELLQWSISHRYHPFSEEGLQQPKPTFSQFQSIHEARAVPGFLGNKRQSDNTQGRLPRIIRKVASMRSDTQRMDLSAQRPVPKSRSFRSILHTCEPHQTFQNAQDGNNTTLLLRGSRDIPSTNSHLPVSLPRSKKDQGKVRRHHLSAPFTLPGGTAMSMDSYFPESSSSPVGLHRLYCSDSPRKRCSSKLMLSRSFIDITPDEDGRHGSKEGRGREKVRDFISRAAGIFRWGKQPKPKH</sequence>
<dbReference type="Proteomes" id="UP000053424">
    <property type="component" value="Unassembled WGS sequence"/>
</dbReference>
<dbReference type="EMBL" id="KN831783">
    <property type="protein sequence ID" value="KIM40049.1"/>
    <property type="molecule type" value="Genomic_DNA"/>
</dbReference>
<reference evidence="3" key="2">
    <citation type="submission" date="2015-01" db="EMBL/GenBank/DDBJ databases">
        <title>Evolutionary Origins and Diversification of the Mycorrhizal Mutualists.</title>
        <authorList>
            <consortium name="DOE Joint Genome Institute"/>
            <consortium name="Mycorrhizal Genomics Consortium"/>
            <person name="Kohler A."/>
            <person name="Kuo A."/>
            <person name="Nagy L.G."/>
            <person name="Floudas D."/>
            <person name="Copeland A."/>
            <person name="Barry K.W."/>
            <person name="Cichocki N."/>
            <person name="Veneault-Fourrey C."/>
            <person name="LaButti K."/>
            <person name="Lindquist E.A."/>
            <person name="Lipzen A."/>
            <person name="Lundell T."/>
            <person name="Morin E."/>
            <person name="Murat C."/>
            <person name="Riley R."/>
            <person name="Ohm R."/>
            <person name="Sun H."/>
            <person name="Tunlid A."/>
            <person name="Henrissat B."/>
            <person name="Grigoriev I.V."/>
            <person name="Hibbett D.S."/>
            <person name="Martin F."/>
        </authorList>
    </citation>
    <scope>NUCLEOTIDE SEQUENCE [LARGE SCALE GENOMIC DNA]</scope>
    <source>
        <strain evidence="3">h7</strain>
    </source>
</reference>
<feature type="region of interest" description="Disordered" evidence="1">
    <location>
        <begin position="86"/>
        <end position="116"/>
    </location>
</feature>
<dbReference type="PROSITE" id="PS51257">
    <property type="entry name" value="PROKAR_LIPOPROTEIN"/>
    <property type="match status" value="1"/>
</dbReference>
<name>A0A0C3C758_HEBCY</name>
<proteinExistence type="predicted"/>
<dbReference type="AlphaFoldDB" id="A0A0C3C758"/>
<dbReference type="HOGENOM" id="CLU_547517_0_0_1"/>
<keyword evidence="3" id="KW-1185">Reference proteome</keyword>
<feature type="compositionally biased region" description="Low complexity" evidence="1">
    <location>
        <begin position="97"/>
        <end position="113"/>
    </location>
</feature>
<accession>A0A0C3C758</accession>
<evidence type="ECO:0000313" key="2">
    <source>
        <dbReference type="EMBL" id="KIM40049.1"/>
    </source>
</evidence>
<evidence type="ECO:0000313" key="3">
    <source>
        <dbReference type="Proteomes" id="UP000053424"/>
    </source>
</evidence>
<gene>
    <name evidence="2" type="ORF">M413DRAFT_168918</name>
</gene>
<organism evidence="2 3">
    <name type="scientific">Hebeloma cylindrosporum</name>
    <dbReference type="NCBI Taxonomy" id="76867"/>
    <lineage>
        <taxon>Eukaryota</taxon>
        <taxon>Fungi</taxon>
        <taxon>Dikarya</taxon>
        <taxon>Basidiomycota</taxon>
        <taxon>Agaricomycotina</taxon>
        <taxon>Agaricomycetes</taxon>
        <taxon>Agaricomycetidae</taxon>
        <taxon>Agaricales</taxon>
        <taxon>Agaricineae</taxon>
        <taxon>Hymenogastraceae</taxon>
        <taxon>Hebeloma</taxon>
    </lineage>
</organism>